<dbReference type="Gene3D" id="3.40.50.300">
    <property type="entry name" value="P-loop containing nucleotide triphosphate hydrolases"/>
    <property type="match status" value="2"/>
</dbReference>
<proteinExistence type="predicted"/>
<dbReference type="PANTHER" id="PTHR47959">
    <property type="entry name" value="ATP-DEPENDENT RNA HELICASE RHLE-RELATED"/>
    <property type="match status" value="1"/>
</dbReference>
<dbReference type="InterPro" id="IPR000629">
    <property type="entry name" value="RNA-helicase_DEAD-box_CS"/>
</dbReference>
<feature type="region of interest" description="Disordered" evidence="8">
    <location>
        <begin position="1"/>
        <end position="20"/>
    </location>
</feature>
<dbReference type="GO" id="GO:0005829">
    <property type="term" value="C:cytosol"/>
    <property type="evidence" value="ECO:0007669"/>
    <property type="project" value="TreeGrafter"/>
</dbReference>
<evidence type="ECO:0000313" key="12">
    <source>
        <dbReference type="EMBL" id="QHT84854.1"/>
    </source>
</evidence>
<dbReference type="FunFam" id="3.40.50.300:FF:000849">
    <property type="entry name" value="ATP-dependent RNA helicase DBP5"/>
    <property type="match status" value="1"/>
</dbReference>
<dbReference type="SMART" id="SM00487">
    <property type="entry name" value="DEXDc"/>
    <property type="match status" value="1"/>
</dbReference>
<evidence type="ECO:0000256" key="8">
    <source>
        <dbReference type="SAM" id="MobiDB-lite"/>
    </source>
</evidence>
<keyword evidence="4" id="KW-0347">Helicase</keyword>
<dbReference type="SUPFAM" id="SSF52540">
    <property type="entry name" value="P-loop containing nucleoside triphosphate hydrolases"/>
    <property type="match status" value="1"/>
</dbReference>
<dbReference type="PROSITE" id="PS00039">
    <property type="entry name" value="DEAD_ATP_HELICASE"/>
    <property type="match status" value="1"/>
</dbReference>
<protein>
    <recommendedName>
        <fullName evidence="1">RNA helicase</fullName>
        <ecNumber evidence="1">3.6.4.13</ecNumber>
    </recommendedName>
</protein>
<keyword evidence="2" id="KW-0547">Nucleotide-binding</keyword>
<dbReference type="EC" id="3.6.4.13" evidence="1"/>
<dbReference type="GO" id="GO:0016787">
    <property type="term" value="F:hydrolase activity"/>
    <property type="evidence" value="ECO:0007669"/>
    <property type="project" value="UniProtKB-KW"/>
</dbReference>
<dbReference type="PROSITE" id="PS51195">
    <property type="entry name" value="Q_MOTIF"/>
    <property type="match status" value="1"/>
</dbReference>
<evidence type="ECO:0000259" key="11">
    <source>
        <dbReference type="PROSITE" id="PS51195"/>
    </source>
</evidence>
<dbReference type="AlphaFoldDB" id="A0A6C0HWH8"/>
<evidence type="ECO:0000256" key="7">
    <source>
        <dbReference type="ARBA" id="ARBA00047984"/>
    </source>
</evidence>
<evidence type="ECO:0000256" key="5">
    <source>
        <dbReference type="ARBA" id="ARBA00022840"/>
    </source>
</evidence>
<dbReference type="InterPro" id="IPR027417">
    <property type="entry name" value="P-loop_NTPase"/>
</dbReference>
<dbReference type="Pfam" id="PF00271">
    <property type="entry name" value="Helicase_C"/>
    <property type="match status" value="1"/>
</dbReference>
<dbReference type="GO" id="GO:0005524">
    <property type="term" value="F:ATP binding"/>
    <property type="evidence" value="ECO:0007669"/>
    <property type="project" value="UniProtKB-KW"/>
</dbReference>
<dbReference type="SMART" id="SM00490">
    <property type="entry name" value="HELICc"/>
    <property type="match status" value="1"/>
</dbReference>
<dbReference type="GO" id="GO:0003724">
    <property type="term" value="F:RNA helicase activity"/>
    <property type="evidence" value="ECO:0007669"/>
    <property type="project" value="UniProtKB-EC"/>
</dbReference>
<sequence>MSTERDVEMPRDNIKEMASKKAEAEAQAELEVAEITNWDELDLDANILRGIYANGYEKPSPIQRKAISPIISGRDIIAQAQSGTGKTATFTIGALSRIDLKKNVTQILALSPTRELAIQTMDVMAKIGLMMNDLKTQLLVGGNSIDDDIRNLRDNVPHIITGTPGRIYDMMRRNCIGAKNIKLIILDEADEMLSSGFKEQVYNIFQYLNRDVQVALFSATLPEHISSITNKFMRNPVNIQVKADQLTLEGIAQYYVAVEDDRQKYMTLKDLYSVISLSQGIIYCNSIKRVVDLYEAMLEDGFPVCCIHSNMDKRDRDMAFADFKSGKYRVLISSNVTSRGIDIQQLSVVINFDIPKDVHNYLHRIGRSGRWGRKGVGINLITRRDIIKLKEIESYYSTQITELPANFDNLLK</sequence>
<comment type="catalytic activity">
    <reaction evidence="7">
        <text>ATP + H2O = ADP + phosphate + H(+)</text>
        <dbReference type="Rhea" id="RHEA:13065"/>
        <dbReference type="ChEBI" id="CHEBI:15377"/>
        <dbReference type="ChEBI" id="CHEBI:15378"/>
        <dbReference type="ChEBI" id="CHEBI:30616"/>
        <dbReference type="ChEBI" id="CHEBI:43474"/>
        <dbReference type="ChEBI" id="CHEBI:456216"/>
        <dbReference type="EC" id="3.6.4.13"/>
    </reaction>
</comment>
<dbReference type="InterPro" id="IPR014001">
    <property type="entry name" value="Helicase_ATP-bd"/>
</dbReference>
<evidence type="ECO:0000256" key="1">
    <source>
        <dbReference type="ARBA" id="ARBA00012552"/>
    </source>
</evidence>
<dbReference type="CDD" id="cd18787">
    <property type="entry name" value="SF2_C_DEAD"/>
    <property type="match status" value="1"/>
</dbReference>
<evidence type="ECO:0000259" key="10">
    <source>
        <dbReference type="PROSITE" id="PS51194"/>
    </source>
</evidence>
<keyword evidence="3" id="KW-0378">Hydrolase</keyword>
<dbReference type="GO" id="GO:0003723">
    <property type="term" value="F:RNA binding"/>
    <property type="evidence" value="ECO:0007669"/>
    <property type="project" value="UniProtKB-KW"/>
</dbReference>
<dbReference type="EMBL" id="MN740028">
    <property type="protein sequence ID" value="QHT84854.1"/>
    <property type="molecule type" value="Genomic_DNA"/>
</dbReference>
<feature type="domain" description="DEAD-box RNA helicase Q" evidence="11">
    <location>
        <begin position="36"/>
        <end position="64"/>
    </location>
</feature>
<feature type="domain" description="Helicase ATP-binding" evidence="9">
    <location>
        <begin position="67"/>
        <end position="239"/>
    </location>
</feature>
<dbReference type="PANTHER" id="PTHR47959:SF1">
    <property type="entry name" value="ATP-DEPENDENT RNA HELICASE DBPA"/>
    <property type="match status" value="1"/>
</dbReference>
<accession>A0A6C0HWH8</accession>
<dbReference type="InterPro" id="IPR050079">
    <property type="entry name" value="DEAD_box_RNA_helicase"/>
</dbReference>
<evidence type="ECO:0000256" key="6">
    <source>
        <dbReference type="ARBA" id="ARBA00022884"/>
    </source>
</evidence>
<dbReference type="PROSITE" id="PS51192">
    <property type="entry name" value="HELICASE_ATP_BIND_1"/>
    <property type="match status" value="1"/>
</dbReference>
<organism evidence="12">
    <name type="scientific">viral metagenome</name>
    <dbReference type="NCBI Taxonomy" id="1070528"/>
    <lineage>
        <taxon>unclassified sequences</taxon>
        <taxon>metagenomes</taxon>
        <taxon>organismal metagenomes</taxon>
    </lineage>
</organism>
<dbReference type="InterPro" id="IPR001650">
    <property type="entry name" value="Helicase_C-like"/>
</dbReference>
<evidence type="ECO:0000256" key="4">
    <source>
        <dbReference type="ARBA" id="ARBA00022806"/>
    </source>
</evidence>
<dbReference type="Pfam" id="PF00270">
    <property type="entry name" value="DEAD"/>
    <property type="match status" value="1"/>
</dbReference>
<evidence type="ECO:0000256" key="2">
    <source>
        <dbReference type="ARBA" id="ARBA00022741"/>
    </source>
</evidence>
<keyword evidence="5" id="KW-0067">ATP-binding</keyword>
<evidence type="ECO:0000256" key="3">
    <source>
        <dbReference type="ARBA" id="ARBA00022801"/>
    </source>
</evidence>
<name>A0A6C0HWH8_9ZZZZ</name>
<keyword evidence="6" id="KW-0694">RNA-binding</keyword>
<evidence type="ECO:0000259" key="9">
    <source>
        <dbReference type="PROSITE" id="PS51192"/>
    </source>
</evidence>
<dbReference type="PROSITE" id="PS51194">
    <property type="entry name" value="HELICASE_CTER"/>
    <property type="match status" value="1"/>
</dbReference>
<feature type="domain" description="Helicase C-terminal" evidence="10">
    <location>
        <begin position="267"/>
        <end position="411"/>
    </location>
</feature>
<reference evidence="12" key="1">
    <citation type="journal article" date="2020" name="Nature">
        <title>Giant virus diversity and host interactions through global metagenomics.</title>
        <authorList>
            <person name="Schulz F."/>
            <person name="Roux S."/>
            <person name="Paez-Espino D."/>
            <person name="Jungbluth S."/>
            <person name="Walsh D.A."/>
            <person name="Denef V.J."/>
            <person name="McMahon K.D."/>
            <person name="Konstantinidis K.T."/>
            <person name="Eloe-Fadrosh E.A."/>
            <person name="Kyrpides N.C."/>
            <person name="Woyke T."/>
        </authorList>
    </citation>
    <scope>NUCLEOTIDE SEQUENCE</scope>
    <source>
        <strain evidence="12">GVMAG-M-3300023184-178</strain>
    </source>
</reference>
<dbReference type="InterPro" id="IPR014014">
    <property type="entry name" value="RNA_helicase_DEAD_Q_motif"/>
</dbReference>
<dbReference type="InterPro" id="IPR011545">
    <property type="entry name" value="DEAD/DEAH_box_helicase_dom"/>
</dbReference>